<reference evidence="1 2" key="1">
    <citation type="submission" date="2017-01" db="EMBL/GenBank/DDBJ databases">
        <title>Complete Genome Sequence of Vibrio vulnificus FORC_053.</title>
        <authorList>
            <consortium name="Food-borne Pathogen Omics Research Center"/>
            <person name="Chung H.Y."/>
            <person name="Na E.J."/>
            <person name="Song J.S."/>
            <person name="Kim H."/>
            <person name="Lee J.-H."/>
            <person name="Ryu S."/>
            <person name="Choi S.H."/>
        </authorList>
    </citation>
    <scope>NUCLEOTIDE SEQUENCE [LARGE SCALE GENOMIC DNA]</scope>
    <source>
        <strain evidence="1 2">FORC_053</strain>
    </source>
</reference>
<gene>
    <name evidence="1" type="ORF">FORC53_4250</name>
</gene>
<accession>A0AAN1UEG8</accession>
<name>A0AAN1UEG8_VIBVL</name>
<evidence type="ECO:0000313" key="2">
    <source>
        <dbReference type="Proteomes" id="UP000263418"/>
    </source>
</evidence>
<proteinExistence type="predicted"/>
<dbReference type="EMBL" id="CP019291">
    <property type="protein sequence ID" value="AXX62589.1"/>
    <property type="molecule type" value="Genomic_DNA"/>
</dbReference>
<dbReference type="Proteomes" id="UP000263418">
    <property type="component" value="Chromosome 2"/>
</dbReference>
<protein>
    <submittedName>
        <fullName evidence="1">Uncharacterized protein</fullName>
    </submittedName>
</protein>
<sequence length="55" mass="6452">MYFKNYHFFTLKIHEKNSLQTIAANRQKFNTVFVNRMLAGTGTKPKGLGIFRMKI</sequence>
<organism evidence="1 2">
    <name type="scientific">Vibrio vulnificus</name>
    <dbReference type="NCBI Taxonomy" id="672"/>
    <lineage>
        <taxon>Bacteria</taxon>
        <taxon>Pseudomonadati</taxon>
        <taxon>Pseudomonadota</taxon>
        <taxon>Gammaproteobacteria</taxon>
        <taxon>Vibrionales</taxon>
        <taxon>Vibrionaceae</taxon>
        <taxon>Vibrio</taxon>
    </lineage>
</organism>
<evidence type="ECO:0000313" key="1">
    <source>
        <dbReference type="EMBL" id="AXX62589.1"/>
    </source>
</evidence>
<dbReference type="AlphaFoldDB" id="A0AAN1UEG8"/>